<dbReference type="GO" id="GO:0016020">
    <property type="term" value="C:membrane"/>
    <property type="evidence" value="ECO:0007669"/>
    <property type="project" value="TreeGrafter"/>
</dbReference>
<feature type="domain" description="ERAP1-like C-terminal" evidence="2">
    <location>
        <begin position="2"/>
        <end position="325"/>
    </location>
</feature>
<dbReference type="PANTHER" id="PTHR11533:SF18">
    <property type="entry name" value="FI02158P"/>
    <property type="match status" value="1"/>
</dbReference>
<dbReference type="InterPro" id="IPR024571">
    <property type="entry name" value="ERAP1-like_C_dom"/>
</dbReference>
<dbReference type="EMBL" id="GBXI01001384">
    <property type="protein sequence ID" value="JAD12908.1"/>
    <property type="molecule type" value="Transcribed_RNA"/>
</dbReference>
<keyword evidence="3" id="KW-0378">Hydrolase</keyword>
<evidence type="ECO:0000259" key="2">
    <source>
        <dbReference type="Pfam" id="PF11838"/>
    </source>
</evidence>
<dbReference type="FunFam" id="1.25.50.20:FF:000005">
    <property type="entry name" value="Aminopeptidase N-like protein"/>
    <property type="match status" value="1"/>
</dbReference>
<dbReference type="PANTHER" id="PTHR11533">
    <property type="entry name" value="PROTEASE M1 ZINC METALLOPROTEASE"/>
    <property type="match status" value="1"/>
</dbReference>
<evidence type="ECO:0000256" key="1">
    <source>
        <dbReference type="ARBA" id="ARBA00010136"/>
    </source>
</evidence>
<organism evidence="3">
    <name type="scientific">Zeugodacus cucurbitae</name>
    <name type="common">Melon fruit fly</name>
    <name type="synonym">Bactrocera cucurbitae</name>
    <dbReference type="NCBI Taxonomy" id="28588"/>
    <lineage>
        <taxon>Eukaryota</taxon>
        <taxon>Metazoa</taxon>
        <taxon>Ecdysozoa</taxon>
        <taxon>Arthropoda</taxon>
        <taxon>Hexapoda</taxon>
        <taxon>Insecta</taxon>
        <taxon>Pterygota</taxon>
        <taxon>Neoptera</taxon>
        <taxon>Endopterygota</taxon>
        <taxon>Diptera</taxon>
        <taxon>Brachycera</taxon>
        <taxon>Muscomorpha</taxon>
        <taxon>Tephritoidea</taxon>
        <taxon>Tephritidae</taxon>
        <taxon>Zeugodacus</taxon>
        <taxon>Zeugodacus</taxon>
    </lineage>
</organism>
<dbReference type="Gene3D" id="1.25.50.20">
    <property type="match status" value="1"/>
</dbReference>
<reference evidence="3" key="1">
    <citation type="submission" date="2014-11" db="EMBL/GenBank/DDBJ databases">
        <authorList>
            <person name="Geib S."/>
        </authorList>
    </citation>
    <scope>NUCLEOTIDE SEQUENCE</scope>
</reference>
<dbReference type="Pfam" id="PF11838">
    <property type="entry name" value="ERAP1_C"/>
    <property type="match status" value="1"/>
</dbReference>
<name>A0A0A1XQR9_ZEUCU</name>
<sequence length="351" mass="41079">MNPEEIGPFIVNYDEHNWNMISKFLQIKSNLETIPALTRAKLINDAWNLAYAGDLAFSIALDVTLFLKSERNPVVWNPLFTLIDEISRRIEISRVHHKFQQYVISIISPLYEELSSGTDSGNHWITNLKKISREFLCKCGYEPCIEQARSTFNEMMNHNPLEFGIGFENLYICPILKWGTMKEWQIVLEYVMHFPTNRIKSERTFLLKSLVGCPLQENKIHHLLNLTLLQNNPLFSNGDLFMIIRTLTKESVGYKTLLEVLSKNWMEINVRFQNNTDLWDNLINSATGMFTSQEGYDKVRQLYTTFRGEFKSAEHIIQTSLRNIKEEVKWSNEAIPDIEKWLDNYINTKLQ</sequence>
<dbReference type="InterPro" id="IPR050344">
    <property type="entry name" value="Peptidase_M1_aminopeptidases"/>
</dbReference>
<protein>
    <submittedName>
        <fullName evidence="3">Aminopeptidase N</fullName>
    </submittedName>
</protein>
<evidence type="ECO:0000313" key="3">
    <source>
        <dbReference type="EMBL" id="JAD12908.1"/>
    </source>
</evidence>
<dbReference type="GO" id="GO:0005615">
    <property type="term" value="C:extracellular space"/>
    <property type="evidence" value="ECO:0007669"/>
    <property type="project" value="TreeGrafter"/>
</dbReference>
<dbReference type="GO" id="GO:0005737">
    <property type="term" value="C:cytoplasm"/>
    <property type="evidence" value="ECO:0007669"/>
    <property type="project" value="TreeGrafter"/>
</dbReference>
<reference evidence="3" key="2">
    <citation type="journal article" date="2015" name="Gigascience">
        <title>Reconstructing a comprehensive transcriptome assembly of a white-pupal translocated strain of the pest fruit fly Bactrocera cucurbitae.</title>
        <authorList>
            <person name="Sim S.B."/>
            <person name="Calla B."/>
            <person name="Hall B."/>
            <person name="DeRego T."/>
            <person name="Geib S.M."/>
        </authorList>
    </citation>
    <scope>NUCLEOTIDE SEQUENCE</scope>
</reference>
<proteinExistence type="inferred from homology"/>
<keyword evidence="3" id="KW-0645">Protease</keyword>
<accession>A0A0A1XQR9</accession>
<keyword evidence="3" id="KW-0031">Aminopeptidase</keyword>
<dbReference type="GO" id="GO:0004177">
    <property type="term" value="F:aminopeptidase activity"/>
    <property type="evidence" value="ECO:0007669"/>
    <property type="project" value="UniProtKB-KW"/>
</dbReference>
<gene>
    <name evidence="3" type="primary">APN1_2</name>
    <name evidence="3" type="ORF">g.55175</name>
</gene>
<comment type="similarity">
    <text evidence="1">Belongs to the peptidase M1 family.</text>
</comment>
<dbReference type="AlphaFoldDB" id="A0A0A1XQR9"/>